<protein>
    <submittedName>
        <fullName evidence="1">Serine protease</fullName>
    </submittedName>
</protein>
<evidence type="ECO:0000313" key="2">
    <source>
        <dbReference type="Proteomes" id="UP000178797"/>
    </source>
</evidence>
<dbReference type="Proteomes" id="UP000178797">
    <property type="component" value="Unassembled WGS sequence"/>
</dbReference>
<dbReference type="SUPFAM" id="SSF52096">
    <property type="entry name" value="ClpP/crotonase"/>
    <property type="match status" value="1"/>
</dbReference>
<keyword evidence="1" id="KW-0645">Protease</keyword>
<dbReference type="GO" id="GO:0016020">
    <property type="term" value="C:membrane"/>
    <property type="evidence" value="ECO:0007669"/>
    <property type="project" value="InterPro"/>
</dbReference>
<keyword evidence="1" id="KW-0378">Hydrolase</keyword>
<gene>
    <name evidence="1" type="ORF">A2W05_06350</name>
</gene>
<dbReference type="InterPro" id="IPR002825">
    <property type="entry name" value="Pept_S49_ser-pept_pro"/>
</dbReference>
<dbReference type="PANTHER" id="PTHR35984:SF1">
    <property type="entry name" value="PERIPLASMIC SERINE PROTEASE"/>
    <property type="match status" value="1"/>
</dbReference>
<organism evidence="1 2">
    <name type="scientific">Candidatus Schekmanbacteria bacterium RBG_16_38_10</name>
    <dbReference type="NCBI Taxonomy" id="1817879"/>
    <lineage>
        <taxon>Bacteria</taxon>
        <taxon>Candidatus Schekmaniibacteriota</taxon>
    </lineage>
</organism>
<accession>A0A1F7RWS1</accession>
<evidence type="ECO:0000313" key="1">
    <source>
        <dbReference type="EMBL" id="OGL45508.1"/>
    </source>
</evidence>
<dbReference type="GO" id="GO:0008233">
    <property type="term" value="F:peptidase activity"/>
    <property type="evidence" value="ECO:0007669"/>
    <property type="project" value="UniProtKB-KW"/>
</dbReference>
<sequence length="311" mass="35421">MPNWNDVVNEIQVLQNQALNLAKTAVDFTRRKYLHELHKSTGRNIIAYYSGFLSKPNAGQLEINDEDKNGFMMAVHKLDRKKGLDLIIHTHGGSIAATQSIVNYLHKMFNHDIRAIVPQIAMSAGTMLACSCKEIWMSKHSNLSPIDPHLNGMPAYGVIEEFKRACKEVKNDSSKIPIWQAIISQYPPTFLSQCENAIKWSNKFVREQLEKVMFIGDKDAKEKAKKIVKKLTDYTGNKTHNRHIHFEECEKMGLKVKQLEEKGQEVFQDLVLTVHHCFMHSIMNTTSVKLLENHLGTAFIKHVGTTQLVQG</sequence>
<dbReference type="InterPro" id="IPR029045">
    <property type="entry name" value="ClpP/crotonase-like_dom_sf"/>
</dbReference>
<comment type="caution">
    <text evidence="1">The sequence shown here is derived from an EMBL/GenBank/DDBJ whole genome shotgun (WGS) entry which is preliminary data.</text>
</comment>
<dbReference type="AlphaFoldDB" id="A0A1F7RWS1"/>
<name>A0A1F7RWS1_9BACT</name>
<dbReference type="EMBL" id="MGDE01000130">
    <property type="protein sequence ID" value="OGL45508.1"/>
    <property type="molecule type" value="Genomic_DNA"/>
</dbReference>
<reference evidence="1 2" key="1">
    <citation type="journal article" date="2016" name="Nat. Commun.">
        <title>Thousands of microbial genomes shed light on interconnected biogeochemical processes in an aquifer system.</title>
        <authorList>
            <person name="Anantharaman K."/>
            <person name="Brown C.T."/>
            <person name="Hug L.A."/>
            <person name="Sharon I."/>
            <person name="Castelle C.J."/>
            <person name="Probst A.J."/>
            <person name="Thomas B.C."/>
            <person name="Singh A."/>
            <person name="Wilkins M.J."/>
            <person name="Karaoz U."/>
            <person name="Brodie E.L."/>
            <person name="Williams K.H."/>
            <person name="Hubbard S.S."/>
            <person name="Banfield J.F."/>
        </authorList>
    </citation>
    <scope>NUCLEOTIDE SEQUENCE [LARGE SCALE GENOMIC DNA]</scope>
</reference>
<proteinExistence type="predicted"/>
<dbReference type="PANTHER" id="PTHR35984">
    <property type="entry name" value="PERIPLASMIC SERINE PROTEASE"/>
    <property type="match status" value="1"/>
</dbReference>
<dbReference type="Pfam" id="PF01972">
    <property type="entry name" value="SDH_protease"/>
    <property type="match status" value="1"/>
</dbReference>
<dbReference type="Gene3D" id="3.90.226.10">
    <property type="entry name" value="2-enoyl-CoA Hydratase, Chain A, domain 1"/>
    <property type="match status" value="1"/>
</dbReference>
<dbReference type="GO" id="GO:0006508">
    <property type="term" value="P:proteolysis"/>
    <property type="evidence" value="ECO:0007669"/>
    <property type="project" value="UniProtKB-KW"/>
</dbReference>